<dbReference type="EMBL" id="JANBVB010001770">
    <property type="protein sequence ID" value="KAJ2889569.1"/>
    <property type="molecule type" value="Genomic_DNA"/>
</dbReference>
<proteinExistence type="predicted"/>
<gene>
    <name evidence="1" type="ORF">IWW38_004626</name>
</gene>
<accession>A0ACC1LXV1</accession>
<feature type="non-terminal residue" evidence="1">
    <location>
        <position position="301"/>
    </location>
</feature>
<keyword evidence="2" id="KW-1185">Reference proteome</keyword>
<evidence type="ECO:0000313" key="2">
    <source>
        <dbReference type="Proteomes" id="UP001139981"/>
    </source>
</evidence>
<organism evidence="1 2">
    <name type="scientific">Coemansia aciculifera</name>
    <dbReference type="NCBI Taxonomy" id="417176"/>
    <lineage>
        <taxon>Eukaryota</taxon>
        <taxon>Fungi</taxon>
        <taxon>Fungi incertae sedis</taxon>
        <taxon>Zoopagomycota</taxon>
        <taxon>Kickxellomycotina</taxon>
        <taxon>Kickxellomycetes</taxon>
        <taxon>Kickxellales</taxon>
        <taxon>Kickxellaceae</taxon>
        <taxon>Coemansia</taxon>
    </lineage>
</organism>
<sequence length="301" mass="31774">MASRSTHLSQSHGDKISNTARSEVSSLSLVDKRRSRPLRSVQRAGTTVGRHAMTRRRTSTRTSTPDVAHDSTEEASDFGDRFVHDDSPDESHMSPVREACEPPPVLSNVRSRTVSVGQNDQPASTSPKLKLSLGNISRPSEAGEDQPSAPAVATGLAVDDVLLPTMRSAEALPTVPLSTSSEQLSSHSALAAKRPSIRIKPFSESSSMSPISAAYAHMAASRGHGPLTPSADSYSRPTPASGLSAEQEAMLRESHSMLQKQNDMLGSLSDAIKGLRMQGDMGAINSLSSLVSRGTAPGNGV</sequence>
<reference evidence="1" key="1">
    <citation type="submission" date="2022-07" db="EMBL/GenBank/DDBJ databases">
        <title>Phylogenomic reconstructions and comparative analyses of Kickxellomycotina fungi.</title>
        <authorList>
            <person name="Reynolds N.K."/>
            <person name="Stajich J.E."/>
            <person name="Barry K."/>
            <person name="Grigoriev I.V."/>
            <person name="Crous P."/>
            <person name="Smith M.E."/>
        </authorList>
    </citation>
    <scope>NUCLEOTIDE SEQUENCE</scope>
    <source>
        <strain evidence="1">CBS 190363</strain>
    </source>
</reference>
<comment type="caution">
    <text evidence="1">The sequence shown here is derived from an EMBL/GenBank/DDBJ whole genome shotgun (WGS) entry which is preliminary data.</text>
</comment>
<dbReference type="Proteomes" id="UP001139981">
    <property type="component" value="Unassembled WGS sequence"/>
</dbReference>
<evidence type="ECO:0000313" key="1">
    <source>
        <dbReference type="EMBL" id="KAJ2889569.1"/>
    </source>
</evidence>
<protein>
    <submittedName>
        <fullName evidence="1">Uncharacterized protein</fullName>
    </submittedName>
</protein>
<name>A0ACC1LXV1_9FUNG</name>